<organism evidence="3">
    <name type="scientific">Curvibacter symbiont subsp. Hydra magnipapillata</name>
    <dbReference type="NCBI Taxonomy" id="667019"/>
    <lineage>
        <taxon>Bacteria</taxon>
        <taxon>Pseudomonadati</taxon>
        <taxon>Pseudomonadota</taxon>
        <taxon>Betaproteobacteria</taxon>
        <taxon>Burkholderiales</taxon>
        <taxon>Comamonadaceae</taxon>
        <taxon>Curvibacter</taxon>
    </lineage>
</organism>
<reference evidence="3" key="1">
    <citation type="journal article" date="2010" name="Nature">
        <title>The Dynamic genome of Hydra.</title>
        <authorList>
            <person name="Chapman J.A."/>
            <person name="Kirkness E.F."/>
            <person name="Simakov O."/>
            <person name="Hampson S.E."/>
            <person name="Mitros T."/>
            <person name="Weinmaier T."/>
            <person name="Rattei T."/>
            <person name="Balasubramanian P.G."/>
            <person name="Borman J."/>
            <person name="Busam D."/>
            <person name="Disbennett K."/>
            <person name="Pfannkoch C."/>
            <person name="Sumin N."/>
            <person name="Sutton G."/>
            <person name="Viswanathan L."/>
            <person name="Walenz B."/>
            <person name="Goodstein D.M."/>
            <person name="Hellsten U."/>
            <person name="Kawashima T."/>
            <person name="Prochnik S.E."/>
            <person name="Putnam N.H."/>
            <person name="Shu S."/>
            <person name="Blumberg B."/>
            <person name="Dana C.E."/>
            <person name="Gee L."/>
            <person name="Kibler D.F."/>
            <person name="Law L."/>
            <person name="Lindgens D."/>
            <person name="Martinez D.E."/>
            <person name="Peng J."/>
            <person name="Wigge P.A."/>
            <person name="Bertulat B."/>
            <person name="Guder C."/>
            <person name="Nakamura Y."/>
            <person name="Ozbek S."/>
            <person name="Watanabe H."/>
            <person name="Khalturin K."/>
            <person name="Hemmrich G."/>
            <person name="Franke A."/>
            <person name="Augustin R."/>
            <person name="Fraune S."/>
            <person name="Hayakawa E."/>
            <person name="Hayakawa S."/>
            <person name="Hirose M."/>
            <person name="Hwang J."/>
            <person name="Ikeo K."/>
            <person name="Nishimiya-Fujisawa C."/>
            <person name="Ogura A."/>
            <person name="Takahashi T."/>
            <person name="Steinmetz P.R."/>
            <person name="Zhang X."/>
            <person name="Aufschnaiter R."/>
            <person name="Eder M.K."/>
            <person name="Gorny A.K."/>
            <person name="Salvenmoser W."/>
            <person name="Heimberg A.M."/>
            <person name="Wheeler B.M."/>
            <person name="Peterson K.J."/>
            <person name="Boettger A."/>
            <person name="Tischler P."/>
            <person name="Wolf A."/>
            <person name="Gojobori T."/>
            <person name="Remington K.A."/>
            <person name="Strausberg R.L."/>
            <person name="Venter J."/>
            <person name="Technau U."/>
            <person name="Hobmayer B."/>
            <person name="Bosch T.C."/>
            <person name="Holstein T.W."/>
            <person name="Fujisawa T."/>
            <person name="Bode H.R."/>
            <person name="David C.N."/>
            <person name="Rokhsar D.S."/>
            <person name="Steele R.E."/>
        </authorList>
    </citation>
    <scope>NUCLEOTIDE SEQUENCE</scope>
</reference>
<dbReference type="GO" id="GO:0003677">
    <property type="term" value="F:DNA binding"/>
    <property type="evidence" value="ECO:0007669"/>
    <property type="project" value="InterPro"/>
</dbReference>
<sequence>MKFKMAPNSLFAILLRNPWWYSFVLVAVICAISAALLPKDLVVFGVIGAFPFVVTGGVALKRQWNMPSAAAVEAEMARMAGLSWRDFSKELEVRLIEQGYVVTRLPEKGASASGAVSAADFRLEKAGQVTLVAAKRYKAATHGVEALEALVAQKEAMGADHVLYVCLGSLSQQAAKFAKDHAVKVGL</sequence>
<feature type="domain" description="Restriction endonuclease type IV Mrr" evidence="2">
    <location>
        <begin position="81"/>
        <end position="183"/>
    </location>
</feature>
<keyword evidence="1" id="KW-1133">Transmembrane helix</keyword>
<dbReference type="GO" id="GO:0009307">
    <property type="term" value="P:DNA restriction-modification system"/>
    <property type="evidence" value="ECO:0007669"/>
    <property type="project" value="InterPro"/>
</dbReference>
<evidence type="ECO:0000313" key="3">
    <source>
        <dbReference type="EMBL" id="CBA30785.1"/>
    </source>
</evidence>
<dbReference type="AlphaFoldDB" id="C9YCV0"/>
<proteinExistence type="predicted"/>
<gene>
    <name evidence="3" type="ORF">Csp_C25290</name>
</gene>
<keyword evidence="1" id="KW-0812">Transmembrane</keyword>
<evidence type="ECO:0000259" key="2">
    <source>
        <dbReference type="Pfam" id="PF04471"/>
    </source>
</evidence>
<protein>
    <recommendedName>
        <fullName evidence="2">Restriction endonuclease type IV Mrr domain-containing protein</fullName>
    </recommendedName>
</protein>
<dbReference type="GO" id="GO:0004519">
    <property type="term" value="F:endonuclease activity"/>
    <property type="evidence" value="ECO:0007669"/>
    <property type="project" value="InterPro"/>
</dbReference>
<dbReference type="InterPro" id="IPR007560">
    <property type="entry name" value="Restrct_endonuc_IV_Mrr"/>
</dbReference>
<dbReference type="EMBL" id="FN543105">
    <property type="protein sequence ID" value="CBA30785.1"/>
    <property type="molecule type" value="Genomic_DNA"/>
</dbReference>
<feature type="transmembrane region" description="Helical" evidence="1">
    <location>
        <begin position="43"/>
        <end position="60"/>
    </location>
</feature>
<name>C9YCV0_CURXX</name>
<accession>C9YCV0</accession>
<dbReference type="InterPro" id="IPR011335">
    <property type="entry name" value="Restrct_endonuc-II-like"/>
</dbReference>
<keyword evidence="1" id="KW-0472">Membrane</keyword>
<feature type="transmembrane region" description="Helical" evidence="1">
    <location>
        <begin position="20"/>
        <end position="37"/>
    </location>
</feature>
<evidence type="ECO:0000256" key="1">
    <source>
        <dbReference type="SAM" id="Phobius"/>
    </source>
</evidence>
<dbReference type="Pfam" id="PF04471">
    <property type="entry name" value="Mrr_cat"/>
    <property type="match status" value="1"/>
</dbReference>
<dbReference type="SUPFAM" id="SSF52980">
    <property type="entry name" value="Restriction endonuclease-like"/>
    <property type="match status" value="1"/>
</dbReference>